<dbReference type="RefSeq" id="WP_273687994.1">
    <property type="nucleotide sequence ID" value="NZ_CP117411.1"/>
</dbReference>
<sequence length="167" mass="18704">MTLARPLLRLAMTTAQRLRSACWFVRRPRTFGVHAIVLTPAGRIVLVRHTYVPGWRMPSGGRRESEPPAAAILRELREEIGLSDSRPPEAIGDFEHILNHRRDHVDVYLVRDAIYRPRRSLEIEETADFALDALPDDLGGSSRRQIDAYLRAASIRPASASAAASTE</sequence>
<dbReference type="InterPro" id="IPR020084">
    <property type="entry name" value="NUDIX_hydrolase_CS"/>
</dbReference>
<keyword evidence="5" id="KW-1185">Reference proteome</keyword>
<dbReference type="Gene3D" id="3.90.79.10">
    <property type="entry name" value="Nucleoside Triphosphate Pyrophosphohydrolase"/>
    <property type="match status" value="1"/>
</dbReference>
<dbReference type="InterPro" id="IPR000086">
    <property type="entry name" value="NUDIX_hydrolase_dom"/>
</dbReference>
<dbReference type="PANTHER" id="PTHR43046">
    <property type="entry name" value="GDP-MANNOSE MANNOSYL HYDROLASE"/>
    <property type="match status" value="1"/>
</dbReference>
<evidence type="ECO:0000313" key="4">
    <source>
        <dbReference type="EMBL" id="WCT73619.1"/>
    </source>
</evidence>
<dbReference type="PANTHER" id="PTHR43046:SF14">
    <property type="entry name" value="MUTT_NUDIX FAMILY PROTEIN"/>
    <property type="match status" value="1"/>
</dbReference>
<comment type="cofactor">
    <cofactor evidence="1">
        <name>Mg(2+)</name>
        <dbReference type="ChEBI" id="CHEBI:18420"/>
    </cofactor>
</comment>
<proteinExistence type="predicted"/>
<evidence type="ECO:0000313" key="5">
    <source>
        <dbReference type="Proteomes" id="UP001220395"/>
    </source>
</evidence>
<keyword evidence="2" id="KW-0378">Hydrolase</keyword>
<dbReference type="PROSITE" id="PS00893">
    <property type="entry name" value="NUDIX_BOX"/>
    <property type="match status" value="1"/>
</dbReference>
<evidence type="ECO:0000259" key="3">
    <source>
        <dbReference type="PROSITE" id="PS51462"/>
    </source>
</evidence>
<dbReference type="SUPFAM" id="SSF55811">
    <property type="entry name" value="Nudix"/>
    <property type="match status" value="1"/>
</dbReference>
<protein>
    <submittedName>
        <fullName evidence="4">NUDIX domain-containing protein</fullName>
    </submittedName>
</protein>
<dbReference type="Proteomes" id="UP001220395">
    <property type="component" value="Chromosome"/>
</dbReference>
<reference evidence="4 5" key="1">
    <citation type="submission" date="2023-02" db="EMBL/GenBank/DDBJ databases">
        <title>Genome sequence of Sphingomonas naphthae.</title>
        <authorList>
            <person name="Kim S."/>
            <person name="Heo J."/>
            <person name="Kwon S.-W."/>
        </authorList>
    </citation>
    <scope>NUCLEOTIDE SEQUENCE [LARGE SCALE GENOMIC DNA]</scope>
    <source>
        <strain evidence="4 5">KACC 18716</strain>
    </source>
</reference>
<gene>
    <name evidence="4" type="ORF">PQ455_18745</name>
</gene>
<dbReference type="InterPro" id="IPR015797">
    <property type="entry name" value="NUDIX_hydrolase-like_dom_sf"/>
</dbReference>
<evidence type="ECO:0000256" key="1">
    <source>
        <dbReference type="ARBA" id="ARBA00001946"/>
    </source>
</evidence>
<organism evidence="4 5">
    <name type="scientific">Sphingomonas naphthae</name>
    <dbReference type="NCBI Taxonomy" id="1813468"/>
    <lineage>
        <taxon>Bacteria</taxon>
        <taxon>Pseudomonadati</taxon>
        <taxon>Pseudomonadota</taxon>
        <taxon>Alphaproteobacteria</taxon>
        <taxon>Sphingomonadales</taxon>
        <taxon>Sphingomonadaceae</taxon>
        <taxon>Sphingomonas</taxon>
    </lineage>
</organism>
<feature type="domain" description="Nudix hydrolase" evidence="3">
    <location>
        <begin position="28"/>
        <end position="152"/>
    </location>
</feature>
<dbReference type="EMBL" id="CP117411">
    <property type="protein sequence ID" value="WCT73619.1"/>
    <property type="molecule type" value="Genomic_DNA"/>
</dbReference>
<name>A0ABY7TN18_9SPHN</name>
<dbReference type="Pfam" id="PF00293">
    <property type="entry name" value="NUDIX"/>
    <property type="match status" value="1"/>
</dbReference>
<accession>A0ABY7TN18</accession>
<evidence type="ECO:0000256" key="2">
    <source>
        <dbReference type="ARBA" id="ARBA00022801"/>
    </source>
</evidence>
<dbReference type="PROSITE" id="PS51462">
    <property type="entry name" value="NUDIX"/>
    <property type="match status" value="1"/>
</dbReference>